<evidence type="ECO:0000313" key="3">
    <source>
        <dbReference type="EMBL" id="GHF40408.1"/>
    </source>
</evidence>
<dbReference type="InterPro" id="IPR011335">
    <property type="entry name" value="Restrct_endonuc-II-like"/>
</dbReference>
<dbReference type="InterPro" id="IPR047216">
    <property type="entry name" value="Endonuclease_DUF559_bact"/>
</dbReference>
<name>A0A8J3M4S0_9RHOB</name>
<feature type="region of interest" description="Disordered" evidence="1">
    <location>
        <begin position="122"/>
        <end position="162"/>
    </location>
</feature>
<comment type="caution">
    <text evidence="3">The sequence shown here is derived from an EMBL/GenBank/DDBJ whole genome shotgun (WGS) entry which is preliminary data.</text>
</comment>
<dbReference type="InterPro" id="IPR007569">
    <property type="entry name" value="DUF559"/>
</dbReference>
<accession>A0A8J3M4S0</accession>
<evidence type="ECO:0000313" key="4">
    <source>
        <dbReference type="Proteomes" id="UP000626220"/>
    </source>
</evidence>
<feature type="domain" description="DUF559" evidence="2">
    <location>
        <begin position="19"/>
        <end position="124"/>
    </location>
</feature>
<reference evidence="3" key="2">
    <citation type="submission" date="2020-09" db="EMBL/GenBank/DDBJ databases">
        <authorList>
            <person name="Sun Q."/>
            <person name="Kim S."/>
        </authorList>
    </citation>
    <scope>NUCLEOTIDE SEQUENCE</scope>
    <source>
        <strain evidence="3">KCTC 42650</strain>
    </source>
</reference>
<dbReference type="PANTHER" id="PTHR38590:SF1">
    <property type="entry name" value="BLL0828 PROTEIN"/>
    <property type="match status" value="1"/>
</dbReference>
<organism evidence="3 4">
    <name type="scientific">Seohaeicola zhoushanensis</name>
    <dbReference type="NCBI Taxonomy" id="1569283"/>
    <lineage>
        <taxon>Bacteria</taxon>
        <taxon>Pseudomonadati</taxon>
        <taxon>Pseudomonadota</taxon>
        <taxon>Alphaproteobacteria</taxon>
        <taxon>Rhodobacterales</taxon>
        <taxon>Roseobacteraceae</taxon>
        <taxon>Seohaeicola</taxon>
    </lineage>
</organism>
<evidence type="ECO:0000259" key="2">
    <source>
        <dbReference type="Pfam" id="PF04480"/>
    </source>
</evidence>
<gene>
    <name evidence="3" type="ORF">GCM10017056_09950</name>
</gene>
<dbReference type="Gene3D" id="3.40.960.10">
    <property type="entry name" value="VSR Endonuclease"/>
    <property type="match status" value="1"/>
</dbReference>
<dbReference type="Pfam" id="PF04480">
    <property type="entry name" value="DUF559"/>
    <property type="match status" value="1"/>
</dbReference>
<dbReference type="CDD" id="cd01038">
    <property type="entry name" value="Endonuclease_DUF559"/>
    <property type="match status" value="1"/>
</dbReference>
<dbReference type="AlphaFoldDB" id="A0A8J3M4S0"/>
<evidence type="ECO:0000256" key="1">
    <source>
        <dbReference type="SAM" id="MobiDB-lite"/>
    </source>
</evidence>
<dbReference type="Proteomes" id="UP000626220">
    <property type="component" value="Unassembled WGS sequence"/>
</dbReference>
<keyword evidence="4" id="KW-1185">Reference proteome</keyword>
<dbReference type="PANTHER" id="PTHR38590">
    <property type="entry name" value="BLL0828 PROTEIN"/>
    <property type="match status" value="1"/>
</dbReference>
<sequence length="162" mass="17929">MGVGGAAERAGTMTRIARQTRAHARRLRSEMTPQEQRLWRELRDLNRRLGTHFRRQAPVGPYIADFAELGRRLAIEADGGGHGGPADKARDDWFVAQGFRVLRFWNTEIQGNIDGVMQTVLEALDGGGPPPPSPPHEGEGRRGPLRSRSDRTGAGQIEDRQS</sequence>
<protein>
    <recommendedName>
        <fullName evidence="2">DUF559 domain-containing protein</fullName>
    </recommendedName>
</protein>
<dbReference type="EMBL" id="BNCJ01000002">
    <property type="protein sequence ID" value="GHF40408.1"/>
    <property type="molecule type" value="Genomic_DNA"/>
</dbReference>
<proteinExistence type="predicted"/>
<reference evidence="3" key="1">
    <citation type="journal article" date="2014" name="Int. J. Syst. Evol. Microbiol.">
        <title>Complete genome sequence of Corynebacterium casei LMG S-19264T (=DSM 44701T), isolated from a smear-ripened cheese.</title>
        <authorList>
            <consortium name="US DOE Joint Genome Institute (JGI-PGF)"/>
            <person name="Walter F."/>
            <person name="Albersmeier A."/>
            <person name="Kalinowski J."/>
            <person name="Ruckert C."/>
        </authorList>
    </citation>
    <scope>NUCLEOTIDE SEQUENCE</scope>
    <source>
        <strain evidence="3">KCTC 42650</strain>
    </source>
</reference>
<dbReference type="SUPFAM" id="SSF52980">
    <property type="entry name" value="Restriction endonuclease-like"/>
    <property type="match status" value="1"/>
</dbReference>
<feature type="compositionally biased region" description="Basic and acidic residues" evidence="1">
    <location>
        <begin position="136"/>
        <end position="162"/>
    </location>
</feature>